<protein>
    <submittedName>
        <fullName evidence="1">Uncharacterized protein</fullName>
    </submittedName>
</protein>
<dbReference type="EMBL" id="BPLR01004159">
    <property type="protein sequence ID" value="GIX92780.1"/>
    <property type="molecule type" value="Genomic_DNA"/>
</dbReference>
<proteinExistence type="predicted"/>
<evidence type="ECO:0000313" key="1">
    <source>
        <dbReference type="EMBL" id="GIX92780.1"/>
    </source>
</evidence>
<evidence type="ECO:0000313" key="2">
    <source>
        <dbReference type="Proteomes" id="UP001054945"/>
    </source>
</evidence>
<dbReference type="Proteomes" id="UP001054945">
    <property type="component" value="Unassembled WGS sequence"/>
</dbReference>
<gene>
    <name evidence="1" type="ORF">CEXT_514951</name>
</gene>
<dbReference type="AlphaFoldDB" id="A0AAV4P9V8"/>
<comment type="caution">
    <text evidence="1">The sequence shown here is derived from an EMBL/GenBank/DDBJ whole genome shotgun (WGS) entry which is preliminary data.</text>
</comment>
<organism evidence="1 2">
    <name type="scientific">Caerostris extrusa</name>
    <name type="common">Bark spider</name>
    <name type="synonym">Caerostris bankana</name>
    <dbReference type="NCBI Taxonomy" id="172846"/>
    <lineage>
        <taxon>Eukaryota</taxon>
        <taxon>Metazoa</taxon>
        <taxon>Ecdysozoa</taxon>
        <taxon>Arthropoda</taxon>
        <taxon>Chelicerata</taxon>
        <taxon>Arachnida</taxon>
        <taxon>Araneae</taxon>
        <taxon>Araneomorphae</taxon>
        <taxon>Entelegynae</taxon>
        <taxon>Araneoidea</taxon>
        <taxon>Araneidae</taxon>
        <taxon>Caerostris</taxon>
    </lineage>
</organism>
<reference evidence="1 2" key="1">
    <citation type="submission" date="2021-06" db="EMBL/GenBank/DDBJ databases">
        <title>Caerostris extrusa draft genome.</title>
        <authorList>
            <person name="Kono N."/>
            <person name="Arakawa K."/>
        </authorList>
    </citation>
    <scope>NUCLEOTIDE SEQUENCE [LARGE SCALE GENOMIC DNA]</scope>
</reference>
<accession>A0AAV4P9V8</accession>
<sequence>MMKRSLHHPIDFSGVGFGTHHPSSLLDDSSQTGEIAGRKRILRIHLSLPFVDPVCRGARGPWFLVSNHLSVADVRPFFVFWCHGSVGQVSRLGSSKELGQ</sequence>
<keyword evidence="2" id="KW-1185">Reference proteome</keyword>
<name>A0AAV4P9V8_CAEEX</name>